<dbReference type="EMBL" id="CM001288">
    <property type="protein sequence ID" value="EHH55358.1"/>
    <property type="molecule type" value="Genomic_DNA"/>
</dbReference>
<feature type="compositionally biased region" description="Polar residues" evidence="1">
    <location>
        <begin position="8"/>
        <end position="20"/>
    </location>
</feature>
<gene>
    <name evidence="2" type="ORF">EGM_04555</name>
</gene>
<evidence type="ECO:0000313" key="2">
    <source>
        <dbReference type="EMBL" id="EHH55358.1"/>
    </source>
</evidence>
<accession>G7PLL3</accession>
<sequence length="61" mass="6384">MQRALAQPGSSGRTVSNRSSVPCPGVGPALLMVPRRLPQEGLWTGGEASLPLSLFLSKKPV</sequence>
<feature type="region of interest" description="Disordered" evidence="1">
    <location>
        <begin position="1"/>
        <end position="22"/>
    </location>
</feature>
<dbReference type="AlphaFoldDB" id="G7PLL3"/>
<dbReference type="Proteomes" id="UP000009130">
    <property type="component" value="Chromosome 13"/>
</dbReference>
<organism>
    <name type="scientific">Macaca fascicularis</name>
    <name type="common">Crab-eating macaque</name>
    <name type="synonym">Cynomolgus monkey</name>
    <dbReference type="NCBI Taxonomy" id="9541"/>
    <lineage>
        <taxon>Eukaryota</taxon>
        <taxon>Metazoa</taxon>
        <taxon>Chordata</taxon>
        <taxon>Craniata</taxon>
        <taxon>Vertebrata</taxon>
        <taxon>Euteleostomi</taxon>
        <taxon>Mammalia</taxon>
        <taxon>Eutheria</taxon>
        <taxon>Euarchontoglires</taxon>
        <taxon>Primates</taxon>
        <taxon>Haplorrhini</taxon>
        <taxon>Catarrhini</taxon>
        <taxon>Cercopithecidae</taxon>
        <taxon>Cercopithecinae</taxon>
        <taxon>Macaca</taxon>
    </lineage>
</organism>
<protein>
    <submittedName>
        <fullName evidence="2">Uncharacterized protein</fullName>
    </submittedName>
</protein>
<evidence type="ECO:0000256" key="1">
    <source>
        <dbReference type="SAM" id="MobiDB-lite"/>
    </source>
</evidence>
<proteinExistence type="predicted"/>
<reference evidence="2" key="1">
    <citation type="journal article" date="2011" name="Nat. Biotechnol.">
        <title>Genome sequencing and comparison of two nonhuman primate animal models, the cynomolgus and Chinese rhesus macaques.</title>
        <authorList>
            <person name="Yan G."/>
            <person name="Zhang G."/>
            <person name="Fang X."/>
            <person name="Zhang Y."/>
            <person name="Li C."/>
            <person name="Ling F."/>
            <person name="Cooper D.N."/>
            <person name="Li Q."/>
            <person name="Li Y."/>
            <person name="van Gool A.J."/>
            <person name="Du H."/>
            <person name="Chen J."/>
            <person name="Chen R."/>
            <person name="Zhang P."/>
            <person name="Huang Z."/>
            <person name="Thompson J.R."/>
            <person name="Meng Y."/>
            <person name="Bai Y."/>
            <person name="Wang J."/>
            <person name="Zhuo M."/>
            <person name="Wang T."/>
            <person name="Huang Y."/>
            <person name="Wei L."/>
            <person name="Li J."/>
            <person name="Wang Z."/>
            <person name="Hu H."/>
            <person name="Yang P."/>
            <person name="Le L."/>
            <person name="Stenson P.D."/>
            <person name="Li B."/>
            <person name="Liu X."/>
            <person name="Ball E.V."/>
            <person name="An N."/>
            <person name="Huang Q."/>
            <person name="Zhang Y."/>
            <person name="Fan W."/>
            <person name="Zhang X."/>
            <person name="Li Y."/>
            <person name="Wang W."/>
            <person name="Katze M.G."/>
            <person name="Su B."/>
            <person name="Nielsen R."/>
            <person name="Yang H."/>
            <person name="Wang J."/>
            <person name="Wang X."/>
            <person name="Wang J."/>
        </authorList>
    </citation>
    <scope>NUCLEOTIDE SEQUENCE [LARGE SCALE GENOMIC DNA]</scope>
    <source>
        <strain evidence="2">CE-4</strain>
    </source>
</reference>
<name>G7PLL3_MACFA</name>